<dbReference type="Gene3D" id="1.20.58.2200">
    <property type="match status" value="1"/>
</dbReference>
<feature type="compositionally biased region" description="Low complexity" evidence="2">
    <location>
        <begin position="277"/>
        <end position="287"/>
    </location>
</feature>
<dbReference type="Pfam" id="PF25800">
    <property type="entry name" value="FimV_N"/>
    <property type="match status" value="1"/>
</dbReference>
<keyword evidence="5" id="KW-1185">Reference proteome</keyword>
<dbReference type="InterPro" id="IPR011990">
    <property type="entry name" value="TPR-like_helical_dom_sf"/>
</dbReference>
<sequence length="918" mass="101125">MHSALNQKLNAEIDLLLSADENPADIQVRLAPPEKFDEVGVPWSYFLSKIKFDTVVQPNGSVVVKLSSNEALKEPFLDFLVEVSWEKGNLYREFTVLIDPPAAYQQPVIPVVEKAVQAPGVDEQTTPVVEESLSAQPAPAINTSTEAVGKVAVDSYGPTTPRDTLWSIAENVKPSADIATEQMVMAIYQANPRAFYQDNVNALMSGSTLEIPDREAVIKLSKRQAFQLFKQQNQAWKAAVEQKPAQESVAEAEQQAEASQLELVAPVEAEVEEQVVVTPEQQAAAEQAPEEGSPEAAIAEPEVSEETAAVDETGDEPSTEQTSNLAMQARLEKLEQQLEMMQKLLVMKDEQLAALQNKQLLEQQQTQAATTEQVRTAEETVKPAQQSKPVDQPKPAPQPEPVEKAKPKAKAKSAPSKQAETSFFADNYYLLVGGLGVAILGVLGLWWRKRKVEEEAEAESMFASSSEIRMPDSDVSVLNVDDNTPAYDVGTVGESSFLSEFTPSDFDAFETDQNEVDPISEADVYLAYGRYQQAEELMRQAIKDEPDREDCKLKLLEIFYANENKEAFEEYTLELVKAGLHEDHAFWSKVLEMANEIIPDSAVLAQPKDSDEADFDSAELESDELESSDQAEAKPEQDKDEIGKGNVDLASFGESVADEEEFKLDSEEALADNQDLDFDLSSFAEPEITGGSDEQNAGDETDRAEEELEGVEFDLSSLSEPEPKSDDEAAIVSETEDEIESFDFNFSTEETEQKVSGDEAAIASKAEDEIESFDFDFSTETEQKAGDVDDSGLNLDLPDDGDETETLESFDFSTTSESPDTQQKSADAELKDDSEDDFEFNFDFDDTTFSGSSEQEEGEQGGVADLTDMDEFETKIDLAKAYIDMGDEESAKSIAEEVQEKGNDQQKQAAQAILEQLQ</sequence>
<keyword evidence="1" id="KW-0175">Coiled coil</keyword>
<dbReference type="EMBL" id="CP157743">
    <property type="protein sequence ID" value="XBS20564.1"/>
    <property type="molecule type" value="Genomic_DNA"/>
</dbReference>
<dbReference type="NCBIfam" id="TIGR03505">
    <property type="entry name" value="FimV_core"/>
    <property type="match status" value="1"/>
</dbReference>
<feature type="coiled-coil region" evidence="1">
    <location>
        <begin position="324"/>
        <end position="358"/>
    </location>
</feature>
<evidence type="ECO:0000256" key="2">
    <source>
        <dbReference type="SAM" id="MobiDB-lite"/>
    </source>
</evidence>
<feature type="compositionally biased region" description="Acidic residues" evidence="2">
    <location>
        <begin position="696"/>
        <end position="712"/>
    </location>
</feature>
<reference evidence="4 5" key="1">
    <citation type="journal article" date="2024" name="Microbiology">
        <title>Methylomarinum rosea sp. nov., a novel halophilic methanotrophic bacterium from the hypersaline Lake Elton.</title>
        <authorList>
            <person name="Suleimanov R.Z."/>
            <person name="Oshkin I.Y."/>
            <person name="Danilova O.V."/>
            <person name="Suzina N.E."/>
            <person name="Dedysh S.N."/>
        </authorList>
    </citation>
    <scope>NUCLEOTIDE SEQUENCE [LARGE SCALE GENOMIC DNA]</scope>
    <source>
        <strain evidence="4 5">Ch1-1</strain>
    </source>
</reference>
<dbReference type="InterPro" id="IPR057840">
    <property type="entry name" value="FimV_N"/>
</dbReference>
<protein>
    <submittedName>
        <fullName evidence="4">FimV/HubP family polar landmark protein</fullName>
    </submittedName>
</protein>
<dbReference type="InterPro" id="IPR020012">
    <property type="entry name" value="LysM_FimV"/>
</dbReference>
<evidence type="ECO:0000259" key="3">
    <source>
        <dbReference type="Pfam" id="PF25800"/>
    </source>
</evidence>
<evidence type="ECO:0000256" key="1">
    <source>
        <dbReference type="SAM" id="Coils"/>
    </source>
</evidence>
<feature type="compositionally biased region" description="Acidic residues" evidence="2">
    <location>
        <begin position="656"/>
        <end position="678"/>
    </location>
</feature>
<proteinExistence type="predicted"/>
<feature type="compositionally biased region" description="Acidic residues" evidence="2">
    <location>
        <begin position="302"/>
        <end position="318"/>
    </location>
</feature>
<accession>A0AAU7NUD3</accession>
<feature type="region of interest" description="Disordered" evidence="2">
    <location>
        <begin position="897"/>
        <end position="918"/>
    </location>
</feature>
<feature type="compositionally biased region" description="Polar residues" evidence="2">
    <location>
        <begin position="811"/>
        <end position="825"/>
    </location>
</feature>
<dbReference type="InterPro" id="IPR020011">
    <property type="entry name" value="FimV_C"/>
</dbReference>
<dbReference type="RefSeq" id="WP_349431695.1">
    <property type="nucleotide sequence ID" value="NZ_CP157743.1"/>
</dbReference>
<feature type="region of interest" description="Disordered" evidence="2">
    <location>
        <begin position="370"/>
        <end position="417"/>
    </location>
</feature>
<feature type="compositionally biased region" description="Basic and acidic residues" evidence="2">
    <location>
        <begin position="631"/>
        <end position="643"/>
    </location>
</feature>
<dbReference type="Proteomes" id="UP001225378">
    <property type="component" value="Chromosome"/>
</dbReference>
<feature type="compositionally biased region" description="Acidic residues" evidence="2">
    <location>
        <begin position="797"/>
        <end position="808"/>
    </location>
</feature>
<feature type="compositionally biased region" description="Acidic residues" evidence="2">
    <location>
        <begin position="611"/>
        <end position="629"/>
    </location>
</feature>
<dbReference type="NCBIfam" id="TIGR03504">
    <property type="entry name" value="FimV_Cterm"/>
    <property type="match status" value="1"/>
</dbReference>
<feature type="region of interest" description="Disordered" evidence="2">
    <location>
        <begin position="603"/>
        <end position="868"/>
    </location>
</feature>
<feature type="region of interest" description="Disordered" evidence="2">
    <location>
        <begin position="277"/>
        <end position="323"/>
    </location>
</feature>
<dbReference type="InterPro" id="IPR038440">
    <property type="entry name" value="FimV_C_sf"/>
</dbReference>
<gene>
    <name evidence="4" type="ORF">Q9L42_019840</name>
</gene>
<feature type="compositionally biased region" description="Acidic residues" evidence="2">
    <location>
        <begin position="768"/>
        <end position="779"/>
    </location>
</feature>
<dbReference type="AlphaFoldDB" id="A0AAU7NUD3"/>
<dbReference type="Gene3D" id="1.25.40.10">
    <property type="entry name" value="Tetratricopeptide repeat domain"/>
    <property type="match status" value="1"/>
</dbReference>
<name>A0AAU7NUD3_9GAMM</name>
<organism evidence="4 5">
    <name type="scientific">Methylomarinum roseum</name>
    <dbReference type="NCBI Taxonomy" id="3067653"/>
    <lineage>
        <taxon>Bacteria</taxon>
        <taxon>Pseudomonadati</taxon>
        <taxon>Pseudomonadota</taxon>
        <taxon>Gammaproteobacteria</taxon>
        <taxon>Methylococcales</taxon>
        <taxon>Methylococcaceae</taxon>
        <taxon>Methylomarinum</taxon>
    </lineage>
</organism>
<dbReference type="KEGG" id="mech:Q9L42_019840"/>
<evidence type="ECO:0000313" key="4">
    <source>
        <dbReference type="EMBL" id="XBS20564.1"/>
    </source>
</evidence>
<feature type="domain" description="FimV N-terminal" evidence="3">
    <location>
        <begin position="1"/>
        <end position="101"/>
    </location>
</feature>
<feature type="compositionally biased region" description="Acidic residues" evidence="2">
    <location>
        <begin position="832"/>
        <end position="846"/>
    </location>
</feature>
<evidence type="ECO:0000313" key="5">
    <source>
        <dbReference type="Proteomes" id="UP001225378"/>
    </source>
</evidence>